<evidence type="ECO:0000313" key="3">
    <source>
        <dbReference type="Proteomes" id="UP000006727"/>
    </source>
</evidence>
<evidence type="ECO:0000313" key="2">
    <source>
        <dbReference type="EnsemblPlants" id="PAC:32958035.CDS.1"/>
    </source>
</evidence>
<gene>
    <name evidence="1" type="ORF">PHYPA_014658</name>
</gene>
<organism evidence="1">
    <name type="scientific">Physcomitrium patens</name>
    <name type="common">Spreading-leaved earth moss</name>
    <name type="synonym">Physcomitrella patens</name>
    <dbReference type="NCBI Taxonomy" id="3218"/>
    <lineage>
        <taxon>Eukaryota</taxon>
        <taxon>Viridiplantae</taxon>
        <taxon>Streptophyta</taxon>
        <taxon>Embryophyta</taxon>
        <taxon>Bryophyta</taxon>
        <taxon>Bryophytina</taxon>
        <taxon>Bryopsida</taxon>
        <taxon>Funariidae</taxon>
        <taxon>Funariales</taxon>
        <taxon>Funariaceae</taxon>
        <taxon>Physcomitrium</taxon>
    </lineage>
</organism>
<reference evidence="1 3" key="2">
    <citation type="journal article" date="2018" name="Plant J.">
        <title>The Physcomitrella patens chromosome-scale assembly reveals moss genome structure and evolution.</title>
        <authorList>
            <person name="Lang D."/>
            <person name="Ullrich K.K."/>
            <person name="Murat F."/>
            <person name="Fuchs J."/>
            <person name="Jenkins J."/>
            <person name="Haas F.B."/>
            <person name="Piednoel M."/>
            <person name="Gundlach H."/>
            <person name="Van Bel M."/>
            <person name="Meyberg R."/>
            <person name="Vives C."/>
            <person name="Morata J."/>
            <person name="Symeonidi A."/>
            <person name="Hiss M."/>
            <person name="Muchero W."/>
            <person name="Kamisugi Y."/>
            <person name="Saleh O."/>
            <person name="Blanc G."/>
            <person name="Decker E.L."/>
            <person name="van Gessel N."/>
            <person name="Grimwood J."/>
            <person name="Hayes R.D."/>
            <person name="Graham S.W."/>
            <person name="Gunter L.E."/>
            <person name="McDaniel S.F."/>
            <person name="Hoernstein S.N.W."/>
            <person name="Larsson A."/>
            <person name="Li F.W."/>
            <person name="Perroud P.F."/>
            <person name="Phillips J."/>
            <person name="Ranjan P."/>
            <person name="Rokshar D.S."/>
            <person name="Rothfels C.J."/>
            <person name="Schneider L."/>
            <person name="Shu S."/>
            <person name="Stevenson D.W."/>
            <person name="Thummler F."/>
            <person name="Tillich M."/>
            <person name="Villarreal Aguilar J.C."/>
            <person name="Widiez T."/>
            <person name="Wong G.K."/>
            <person name="Wymore A."/>
            <person name="Zhang Y."/>
            <person name="Zimmer A.D."/>
            <person name="Quatrano R.S."/>
            <person name="Mayer K.F.X."/>
            <person name="Goodstein D."/>
            <person name="Casacuberta J.M."/>
            <person name="Vandepoele K."/>
            <person name="Reski R."/>
            <person name="Cuming A.C."/>
            <person name="Tuskan G.A."/>
            <person name="Maumus F."/>
            <person name="Salse J."/>
            <person name="Schmutz J."/>
            <person name="Rensing S.A."/>
        </authorList>
    </citation>
    <scope>NUCLEOTIDE SEQUENCE [LARGE SCALE GENOMIC DNA]</scope>
    <source>
        <strain evidence="2 3">cv. Gransden 2004</strain>
    </source>
</reference>
<keyword evidence="3" id="KW-1185">Reference proteome</keyword>
<dbReference type="Gramene" id="Pp3c11_6170V3.1">
    <property type="protein sequence ID" value="PAC:32958035.CDS.1"/>
    <property type="gene ID" value="Pp3c11_6170"/>
</dbReference>
<proteinExistence type="predicted"/>
<accession>A0A2K1JTN3</accession>
<protein>
    <submittedName>
        <fullName evidence="1 2">Uncharacterized protein</fullName>
    </submittedName>
</protein>
<dbReference type="AlphaFoldDB" id="A0A2K1JTN3"/>
<dbReference type="EnsemblPlants" id="Pp3c11_6170V3.1">
    <property type="protein sequence ID" value="PAC:32958035.CDS.1"/>
    <property type="gene ID" value="Pp3c11_6170"/>
</dbReference>
<reference evidence="2" key="3">
    <citation type="submission" date="2020-12" db="UniProtKB">
        <authorList>
            <consortium name="EnsemblPlants"/>
        </authorList>
    </citation>
    <scope>IDENTIFICATION</scope>
</reference>
<reference evidence="1 3" key="1">
    <citation type="journal article" date="2008" name="Science">
        <title>The Physcomitrella genome reveals evolutionary insights into the conquest of land by plants.</title>
        <authorList>
            <person name="Rensing S."/>
            <person name="Lang D."/>
            <person name="Zimmer A."/>
            <person name="Terry A."/>
            <person name="Salamov A."/>
            <person name="Shapiro H."/>
            <person name="Nishiyama T."/>
            <person name="Perroud P.-F."/>
            <person name="Lindquist E."/>
            <person name="Kamisugi Y."/>
            <person name="Tanahashi T."/>
            <person name="Sakakibara K."/>
            <person name="Fujita T."/>
            <person name="Oishi K."/>
            <person name="Shin-I T."/>
            <person name="Kuroki Y."/>
            <person name="Toyoda A."/>
            <person name="Suzuki Y."/>
            <person name="Hashimoto A."/>
            <person name="Yamaguchi K."/>
            <person name="Sugano A."/>
            <person name="Kohara Y."/>
            <person name="Fujiyama A."/>
            <person name="Anterola A."/>
            <person name="Aoki S."/>
            <person name="Ashton N."/>
            <person name="Barbazuk W.B."/>
            <person name="Barker E."/>
            <person name="Bennetzen J."/>
            <person name="Bezanilla M."/>
            <person name="Blankenship R."/>
            <person name="Cho S.H."/>
            <person name="Dutcher S."/>
            <person name="Estelle M."/>
            <person name="Fawcett J.A."/>
            <person name="Gundlach H."/>
            <person name="Hanada K."/>
            <person name="Heyl A."/>
            <person name="Hicks K.A."/>
            <person name="Hugh J."/>
            <person name="Lohr M."/>
            <person name="Mayer K."/>
            <person name="Melkozernov A."/>
            <person name="Murata T."/>
            <person name="Nelson D."/>
            <person name="Pils B."/>
            <person name="Prigge M."/>
            <person name="Reiss B."/>
            <person name="Renner T."/>
            <person name="Rombauts S."/>
            <person name="Rushton P."/>
            <person name="Sanderfoot A."/>
            <person name="Schween G."/>
            <person name="Shiu S.-H."/>
            <person name="Stueber K."/>
            <person name="Theodoulou F.L."/>
            <person name="Tu H."/>
            <person name="Van de Peer Y."/>
            <person name="Verrier P.J."/>
            <person name="Waters E."/>
            <person name="Wood A."/>
            <person name="Yang L."/>
            <person name="Cove D."/>
            <person name="Cuming A."/>
            <person name="Hasebe M."/>
            <person name="Lucas S."/>
            <person name="Mishler D.B."/>
            <person name="Reski R."/>
            <person name="Grigoriev I."/>
            <person name="Quatrano R.S."/>
            <person name="Boore J.L."/>
        </authorList>
    </citation>
    <scope>NUCLEOTIDE SEQUENCE [LARGE SCALE GENOMIC DNA]</scope>
    <source>
        <strain evidence="2 3">cv. Gransden 2004</strain>
    </source>
</reference>
<evidence type="ECO:0000313" key="1">
    <source>
        <dbReference type="EMBL" id="PNR44888.1"/>
    </source>
</evidence>
<sequence>MQTSAANTKDRILNNSFGIMCFRSFYRSSILKCDNHNNVRDEAALETKM</sequence>
<dbReference type="Proteomes" id="UP000006727">
    <property type="component" value="Chromosome 11"/>
</dbReference>
<dbReference type="EMBL" id="ABEU02000011">
    <property type="protein sequence ID" value="PNR44888.1"/>
    <property type="molecule type" value="Genomic_DNA"/>
</dbReference>
<name>A0A2K1JTN3_PHYPA</name>
<dbReference type="InParanoid" id="A0A2K1JTN3"/>